<evidence type="ECO:0000313" key="2">
    <source>
        <dbReference type="EMBL" id="KAA2363411.1"/>
    </source>
</evidence>
<accession>A0A5B3FQF5</accession>
<dbReference type="InterPro" id="IPR009057">
    <property type="entry name" value="Homeodomain-like_sf"/>
</dbReference>
<name>A0A5B3FQF5_9BACT</name>
<dbReference type="AlphaFoldDB" id="A0A5B3FQF5"/>
<dbReference type="EMBL" id="VVXK01000058">
    <property type="protein sequence ID" value="KAA2363411.1"/>
    <property type="molecule type" value="Genomic_DNA"/>
</dbReference>
<organism evidence="2 3">
    <name type="scientific">Alistipes shahii</name>
    <dbReference type="NCBI Taxonomy" id="328814"/>
    <lineage>
        <taxon>Bacteria</taxon>
        <taxon>Pseudomonadati</taxon>
        <taxon>Bacteroidota</taxon>
        <taxon>Bacteroidia</taxon>
        <taxon>Bacteroidales</taxon>
        <taxon>Rikenellaceae</taxon>
        <taxon>Alistipes</taxon>
    </lineage>
</organism>
<feature type="region of interest" description="Disordered" evidence="1">
    <location>
        <begin position="54"/>
        <end position="81"/>
    </location>
</feature>
<dbReference type="Pfam" id="PF13384">
    <property type="entry name" value="HTH_23"/>
    <property type="match status" value="1"/>
</dbReference>
<feature type="compositionally biased region" description="Basic and acidic residues" evidence="1">
    <location>
        <begin position="58"/>
        <end position="77"/>
    </location>
</feature>
<sequence length="133" mass="14726">MQYGTQIGSLLTRAETQRLVVDLYKQGMPIKEIAAQVPVCLATVYRWINLPKHKNVKQKAEPKTEDSSAGGDSKKSVNTDNINSETALLEAQIKELKAQLRAAELKACAYETMVNVAEKKFGIAIRKKHGAKQ</sequence>
<gene>
    <name evidence="2" type="ORF">F2Y13_16000</name>
</gene>
<dbReference type="Gene3D" id="1.10.10.60">
    <property type="entry name" value="Homeodomain-like"/>
    <property type="match status" value="1"/>
</dbReference>
<evidence type="ECO:0000313" key="3">
    <source>
        <dbReference type="Proteomes" id="UP000323567"/>
    </source>
</evidence>
<dbReference type="Proteomes" id="UP000323567">
    <property type="component" value="Unassembled WGS sequence"/>
</dbReference>
<evidence type="ECO:0000256" key="1">
    <source>
        <dbReference type="SAM" id="MobiDB-lite"/>
    </source>
</evidence>
<reference evidence="2 3" key="1">
    <citation type="journal article" date="2019" name="Nat. Med.">
        <title>A library of human gut bacterial isolates paired with longitudinal multiomics data enables mechanistic microbiome research.</title>
        <authorList>
            <person name="Poyet M."/>
            <person name="Groussin M."/>
            <person name="Gibbons S.M."/>
            <person name="Avila-Pacheco J."/>
            <person name="Jiang X."/>
            <person name="Kearney S.M."/>
            <person name="Perrotta A.R."/>
            <person name="Berdy B."/>
            <person name="Zhao S."/>
            <person name="Lieberman T.D."/>
            <person name="Swanson P.K."/>
            <person name="Smith M."/>
            <person name="Roesemann S."/>
            <person name="Alexander J.E."/>
            <person name="Rich S.A."/>
            <person name="Livny J."/>
            <person name="Vlamakis H."/>
            <person name="Clish C."/>
            <person name="Bullock K."/>
            <person name="Deik A."/>
            <person name="Scott J."/>
            <person name="Pierce K.A."/>
            <person name="Xavier R.J."/>
            <person name="Alm E.J."/>
        </authorList>
    </citation>
    <scope>NUCLEOTIDE SEQUENCE [LARGE SCALE GENOMIC DNA]</scope>
    <source>
        <strain evidence="2 3">BIOML-A2</strain>
    </source>
</reference>
<comment type="caution">
    <text evidence="2">The sequence shown here is derived from an EMBL/GenBank/DDBJ whole genome shotgun (WGS) entry which is preliminary data.</text>
</comment>
<dbReference type="SUPFAM" id="SSF46689">
    <property type="entry name" value="Homeodomain-like"/>
    <property type="match status" value="1"/>
</dbReference>
<proteinExistence type="predicted"/>
<protein>
    <submittedName>
        <fullName evidence="2">Helix-turn-helix domain-containing protein</fullName>
    </submittedName>
</protein>